<evidence type="ECO:0008006" key="3">
    <source>
        <dbReference type="Google" id="ProtNLM"/>
    </source>
</evidence>
<evidence type="ECO:0000313" key="2">
    <source>
        <dbReference type="Proteomes" id="UP000607311"/>
    </source>
</evidence>
<accession>A0A9W5XIH9</accession>
<reference evidence="1" key="1">
    <citation type="submission" date="2021-01" db="EMBL/GenBank/DDBJ databases">
        <title>Whole genome shotgun sequence of Verrucosispora sediminis NBRC 107745.</title>
        <authorList>
            <person name="Komaki H."/>
            <person name="Tamura T."/>
        </authorList>
    </citation>
    <scope>NUCLEOTIDE SEQUENCE</scope>
    <source>
        <strain evidence="1">NBRC 107745</strain>
    </source>
</reference>
<dbReference type="Proteomes" id="UP000607311">
    <property type="component" value="Unassembled WGS sequence"/>
</dbReference>
<sequence>MVVPYEAIRVGISELRLAPYVAAEGGDLGRALRLYAWNVEVSGAFLGILHLLEIRLRNALDEQLCRMYQRQDWWDAPDLRIHHIGRRASGHSGTTSRITSRFMIGALPPTG</sequence>
<dbReference type="EMBL" id="BOPD01000008">
    <property type="protein sequence ID" value="GIJ32270.1"/>
    <property type="molecule type" value="Genomic_DNA"/>
</dbReference>
<gene>
    <name evidence="1" type="ORF">Vse01_14180</name>
</gene>
<comment type="caution">
    <text evidence="1">The sequence shown here is derived from an EMBL/GenBank/DDBJ whole genome shotgun (WGS) entry which is preliminary data.</text>
</comment>
<name>A0A9W5XIH9_9ACTN</name>
<protein>
    <recommendedName>
        <fullName evidence="3">Abi-like protein</fullName>
    </recommendedName>
</protein>
<dbReference type="AlphaFoldDB" id="A0A9W5XIH9"/>
<keyword evidence="2" id="KW-1185">Reference proteome</keyword>
<dbReference type="RefSeq" id="WP_198413170.1">
    <property type="nucleotide sequence ID" value="NZ_BOPD01000008.1"/>
</dbReference>
<organism evidence="1 2">
    <name type="scientific">Micromonospora sediminimaris</name>
    <dbReference type="NCBI Taxonomy" id="547162"/>
    <lineage>
        <taxon>Bacteria</taxon>
        <taxon>Bacillati</taxon>
        <taxon>Actinomycetota</taxon>
        <taxon>Actinomycetes</taxon>
        <taxon>Micromonosporales</taxon>
        <taxon>Micromonosporaceae</taxon>
        <taxon>Micromonospora</taxon>
    </lineage>
</organism>
<evidence type="ECO:0000313" key="1">
    <source>
        <dbReference type="EMBL" id="GIJ32270.1"/>
    </source>
</evidence>
<proteinExistence type="predicted"/>